<dbReference type="InterPro" id="IPR000515">
    <property type="entry name" value="MetI-like"/>
</dbReference>
<dbReference type="Pfam" id="PF00528">
    <property type="entry name" value="BPD_transp_1"/>
    <property type="match status" value="1"/>
</dbReference>
<comment type="subcellular location">
    <subcellularLocation>
        <location evidence="1 7">Cell membrane</location>
        <topology evidence="1 7">Multi-pass membrane protein</topology>
    </subcellularLocation>
</comment>
<feature type="transmembrane region" description="Helical" evidence="7">
    <location>
        <begin position="253"/>
        <end position="275"/>
    </location>
</feature>
<name>A0A1R4A529_9ARCH</name>
<keyword evidence="10" id="KW-1185">Reference proteome</keyword>
<dbReference type="EMBL" id="LT719092">
    <property type="protein sequence ID" value="SJK84019.1"/>
    <property type="molecule type" value="Genomic_DNA"/>
</dbReference>
<evidence type="ECO:0000259" key="8">
    <source>
        <dbReference type="PROSITE" id="PS50928"/>
    </source>
</evidence>
<keyword evidence="6 7" id="KW-0472">Membrane</keyword>
<dbReference type="Proteomes" id="UP000187822">
    <property type="component" value="Chromosome I"/>
</dbReference>
<proteinExistence type="inferred from homology"/>
<feature type="transmembrane region" description="Helical" evidence="7">
    <location>
        <begin position="153"/>
        <end position="180"/>
    </location>
</feature>
<dbReference type="GeneID" id="30926766"/>
<dbReference type="InterPro" id="IPR035906">
    <property type="entry name" value="MetI-like_sf"/>
</dbReference>
<evidence type="ECO:0000256" key="6">
    <source>
        <dbReference type="ARBA" id="ARBA00023136"/>
    </source>
</evidence>
<dbReference type="RefSeq" id="WP_077075807.1">
    <property type="nucleotide sequence ID" value="NZ_LT719092.1"/>
</dbReference>
<evidence type="ECO:0000256" key="7">
    <source>
        <dbReference type="RuleBase" id="RU363032"/>
    </source>
</evidence>
<dbReference type="AlphaFoldDB" id="A0A1R4A529"/>
<keyword evidence="5 7" id="KW-1133">Transmembrane helix</keyword>
<keyword evidence="4 7" id="KW-0812">Transmembrane</keyword>
<evidence type="ECO:0000256" key="5">
    <source>
        <dbReference type="ARBA" id="ARBA00022989"/>
    </source>
</evidence>
<dbReference type="GO" id="GO:0055085">
    <property type="term" value="P:transmembrane transport"/>
    <property type="evidence" value="ECO:0007669"/>
    <property type="project" value="InterPro"/>
</dbReference>
<protein>
    <submittedName>
        <fullName evidence="9">PepT family ABC transporter permease</fullName>
    </submittedName>
</protein>
<dbReference type="OrthoDB" id="44105at2157"/>
<dbReference type="Gene3D" id="1.10.3720.10">
    <property type="entry name" value="MetI-like"/>
    <property type="match status" value="1"/>
</dbReference>
<dbReference type="KEGG" id="cdiv:CPM_0124"/>
<evidence type="ECO:0000256" key="3">
    <source>
        <dbReference type="ARBA" id="ARBA00022475"/>
    </source>
</evidence>
<feature type="transmembrane region" description="Helical" evidence="7">
    <location>
        <begin position="116"/>
        <end position="141"/>
    </location>
</feature>
<dbReference type="GO" id="GO:0005886">
    <property type="term" value="C:plasma membrane"/>
    <property type="evidence" value="ECO:0007669"/>
    <property type="project" value="UniProtKB-SubCell"/>
</dbReference>
<evidence type="ECO:0000256" key="2">
    <source>
        <dbReference type="ARBA" id="ARBA00022448"/>
    </source>
</evidence>
<evidence type="ECO:0000313" key="10">
    <source>
        <dbReference type="Proteomes" id="UP000187822"/>
    </source>
</evidence>
<feature type="transmembrane region" description="Helical" evidence="7">
    <location>
        <begin position="192"/>
        <end position="212"/>
    </location>
</feature>
<keyword evidence="2 7" id="KW-0813">Transport</keyword>
<comment type="similarity">
    <text evidence="7">Belongs to the binding-protein-dependent transport system permease family.</text>
</comment>
<sequence length="332" mass="37464">MAGLKQRYSRKYIVKRVIGTVIVYFAAVILIFVIEHLMPGNIAYDFVSRLIAENPHISYQQALQEIESEYGLNLPIYDQFVIYIRNVLFTFPPNFGTSFEYLNDPAMNIVLRALPFTLLLIVISQLIAWGVSIFIGVELAIRKNKQTDKASVPLLYFVYSIPIFWLALIMILVFSLYLHIFPAIVPFSYGSPISTILYGMTLPIIVVVISTIPNHTLIIRSATIDFLKSDFVTALRAEGLKESTFRMKLIRNALLPSITQFFMQFGYLIGGIFIIESLFSLPGMGTVIITAALEYDYPVIEAGLFVTSVVMILSNLAADLLYPLLDPRVSYI</sequence>
<feature type="domain" description="ABC transmembrane type-1" evidence="8">
    <location>
        <begin position="114"/>
        <end position="322"/>
    </location>
</feature>
<evidence type="ECO:0000256" key="1">
    <source>
        <dbReference type="ARBA" id="ARBA00004651"/>
    </source>
</evidence>
<dbReference type="InterPro" id="IPR045621">
    <property type="entry name" value="BPD_transp_1_N"/>
</dbReference>
<accession>A0A1R4A529</accession>
<dbReference type="CDD" id="cd06261">
    <property type="entry name" value="TM_PBP2"/>
    <property type="match status" value="1"/>
</dbReference>
<dbReference type="PROSITE" id="PS50928">
    <property type="entry name" value="ABC_TM1"/>
    <property type="match status" value="1"/>
</dbReference>
<dbReference type="PANTHER" id="PTHR43163">
    <property type="entry name" value="DIPEPTIDE TRANSPORT SYSTEM PERMEASE PROTEIN DPPB-RELATED"/>
    <property type="match status" value="1"/>
</dbReference>
<feature type="transmembrane region" description="Helical" evidence="7">
    <location>
        <begin position="302"/>
        <end position="325"/>
    </location>
</feature>
<feature type="transmembrane region" description="Helical" evidence="7">
    <location>
        <begin position="12"/>
        <end position="34"/>
    </location>
</feature>
<dbReference type="SUPFAM" id="SSF161098">
    <property type="entry name" value="MetI-like"/>
    <property type="match status" value="1"/>
</dbReference>
<keyword evidence="3" id="KW-1003">Cell membrane</keyword>
<organism evidence="9 10">
    <name type="scientific">Cuniculiplasma divulgatum</name>
    <dbReference type="NCBI Taxonomy" id="1673428"/>
    <lineage>
        <taxon>Archaea</taxon>
        <taxon>Methanobacteriati</taxon>
        <taxon>Thermoplasmatota</taxon>
        <taxon>Thermoplasmata</taxon>
        <taxon>Thermoplasmatales</taxon>
        <taxon>Cuniculiplasmataceae</taxon>
        <taxon>Cuniculiplasma</taxon>
    </lineage>
</organism>
<evidence type="ECO:0000313" key="9">
    <source>
        <dbReference type="EMBL" id="SJK84019.1"/>
    </source>
</evidence>
<dbReference type="PANTHER" id="PTHR43163:SF6">
    <property type="entry name" value="DIPEPTIDE TRANSPORT SYSTEM PERMEASE PROTEIN DPPB-RELATED"/>
    <property type="match status" value="1"/>
</dbReference>
<dbReference type="Pfam" id="PF19300">
    <property type="entry name" value="BPD_transp_1_N"/>
    <property type="match status" value="1"/>
</dbReference>
<gene>
    <name evidence="9" type="ORF">CPM_0124</name>
</gene>
<dbReference type="STRING" id="1673428.CPM_0124"/>
<evidence type="ECO:0000256" key="4">
    <source>
        <dbReference type="ARBA" id="ARBA00022692"/>
    </source>
</evidence>
<reference evidence="10" key="1">
    <citation type="submission" date="2016-06" db="EMBL/GenBank/DDBJ databases">
        <authorList>
            <person name="Toshchakov V.S."/>
        </authorList>
    </citation>
    <scope>NUCLEOTIDE SEQUENCE [LARGE SCALE GENOMIC DNA]</scope>
    <source>
        <strain>PM4 (JCM 30641</strain>
        <strain evidence="10">\VKM B-2940)</strain>
    </source>
</reference>